<organism evidence="1 2">
    <name type="scientific">Citrus sinensis</name>
    <name type="common">Sweet orange</name>
    <name type="synonym">Citrus aurantium var. sinensis</name>
    <dbReference type="NCBI Taxonomy" id="2711"/>
    <lineage>
        <taxon>Eukaryota</taxon>
        <taxon>Viridiplantae</taxon>
        <taxon>Streptophyta</taxon>
        <taxon>Embryophyta</taxon>
        <taxon>Tracheophyta</taxon>
        <taxon>Spermatophyta</taxon>
        <taxon>Magnoliopsida</taxon>
        <taxon>eudicotyledons</taxon>
        <taxon>Gunneridae</taxon>
        <taxon>Pentapetalae</taxon>
        <taxon>rosids</taxon>
        <taxon>malvids</taxon>
        <taxon>Sapindales</taxon>
        <taxon>Rutaceae</taxon>
        <taxon>Aurantioideae</taxon>
        <taxon>Citrus</taxon>
    </lineage>
</organism>
<proteinExistence type="predicted"/>
<evidence type="ECO:0000313" key="2">
    <source>
        <dbReference type="Proteomes" id="UP000829398"/>
    </source>
</evidence>
<dbReference type="Proteomes" id="UP000829398">
    <property type="component" value="Chromosome 9"/>
</dbReference>
<accession>A0ACB8HVY8</accession>
<comment type="caution">
    <text evidence="1">The sequence shown here is derived from an EMBL/GenBank/DDBJ whole genome shotgun (WGS) entry which is preliminary data.</text>
</comment>
<sequence>MTTETNYVIPTTHISVSAAGPSVVKEPVAMTIPVNHTERPEKFNGQNFKRWLQKIFFYLTTLNLASFLTNDVPKPKEGETDVQVASAIDEWRHSDFLCKNYVINDLSDSLYNVYIGNKTTKELWESLDRKYKIEDAEWMMLSETFQVAVIIEKLPPAWKDFKSYLKHKRKEMNIEGLVVKLRIEEDNKNAEKRGMGHKVSDCRLPKKKLEANVVENITQHVSGINPSAVVSEVNLIGSNPREWWIDTGATRHVCSDKGLFISFKAVSNGDKLFMGNSATSEIEGQGKVILNMTYGKELTLNDVLYVPEIQKNLVSGSLLNKHGFRMVFESDRVVLSNNDGLFKLNVMIVKPKINNEVSSSAYLLESFNL</sequence>
<dbReference type="EMBL" id="CM039178">
    <property type="protein sequence ID" value="KAH9678457.1"/>
    <property type="molecule type" value="Genomic_DNA"/>
</dbReference>
<reference evidence="2" key="1">
    <citation type="journal article" date="2023" name="Hortic. Res.">
        <title>A chromosome-level phased genome enabling allele-level studies in sweet orange: a case study on citrus Huanglongbing tolerance.</title>
        <authorList>
            <person name="Wu B."/>
            <person name="Yu Q."/>
            <person name="Deng Z."/>
            <person name="Duan Y."/>
            <person name="Luo F."/>
            <person name="Gmitter F. Jr."/>
        </authorList>
    </citation>
    <scope>NUCLEOTIDE SEQUENCE [LARGE SCALE GENOMIC DNA]</scope>
    <source>
        <strain evidence="2">cv. Valencia</strain>
    </source>
</reference>
<gene>
    <name evidence="1" type="ORF">KPL71_025717</name>
</gene>
<evidence type="ECO:0000313" key="1">
    <source>
        <dbReference type="EMBL" id="KAH9678457.1"/>
    </source>
</evidence>
<keyword evidence="2" id="KW-1185">Reference proteome</keyword>
<protein>
    <submittedName>
        <fullName evidence="1">Uncharacterized protein</fullName>
    </submittedName>
</protein>
<name>A0ACB8HVY8_CITSI</name>